<dbReference type="Gene3D" id="1.20.950.20">
    <property type="entry name" value="Transmembrane di-heme cytochromes, Chain C"/>
    <property type="match status" value="1"/>
</dbReference>
<feature type="transmembrane region" description="Helical" evidence="20">
    <location>
        <begin position="6"/>
        <end position="26"/>
    </location>
</feature>
<dbReference type="Pfam" id="PF02665">
    <property type="entry name" value="Nitrate_red_gam"/>
    <property type="match status" value="1"/>
</dbReference>
<keyword evidence="3" id="KW-0813">Transport</keyword>
<evidence type="ECO:0000256" key="17">
    <source>
        <dbReference type="ARBA" id="ARBA00061480"/>
    </source>
</evidence>
<evidence type="ECO:0000256" key="20">
    <source>
        <dbReference type="SAM" id="Phobius"/>
    </source>
</evidence>
<keyword evidence="11 19" id="KW-0408">Iron</keyword>
<feature type="transmembrane region" description="Helical" evidence="20">
    <location>
        <begin position="47"/>
        <end position="69"/>
    </location>
</feature>
<comment type="similarity">
    <text evidence="16">In the C-terminal section; belongs to the nitrate reductase gamma subunit family.</text>
</comment>
<evidence type="ECO:0000256" key="3">
    <source>
        <dbReference type="ARBA" id="ARBA00022448"/>
    </source>
</evidence>
<dbReference type="InterPro" id="IPR036197">
    <property type="entry name" value="NarG-like_sf"/>
</dbReference>
<keyword evidence="9 20" id="KW-1133">Transmembrane helix</keyword>
<evidence type="ECO:0000259" key="21">
    <source>
        <dbReference type="Pfam" id="PF02665"/>
    </source>
</evidence>
<evidence type="ECO:0000313" key="23">
    <source>
        <dbReference type="Proteomes" id="UP001162834"/>
    </source>
</evidence>
<dbReference type="GO" id="GO:0019645">
    <property type="term" value="P:anaerobic electron transport chain"/>
    <property type="evidence" value="ECO:0007669"/>
    <property type="project" value="TreeGrafter"/>
</dbReference>
<dbReference type="GO" id="GO:0046872">
    <property type="term" value="F:metal ion binding"/>
    <property type="evidence" value="ECO:0007669"/>
    <property type="project" value="UniProtKB-KW"/>
</dbReference>
<evidence type="ECO:0000256" key="7">
    <source>
        <dbReference type="ARBA" id="ARBA00022723"/>
    </source>
</evidence>
<evidence type="ECO:0000256" key="10">
    <source>
        <dbReference type="ARBA" id="ARBA00023002"/>
    </source>
</evidence>
<evidence type="ECO:0000256" key="12">
    <source>
        <dbReference type="ARBA" id="ARBA00023063"/>
    </source>
</evidence>
<feature type="transmembrane region" description="Helical" evidence="20">
    <location>
        <begin position="184"/>
        <end position="202"/>
    </location>
</feature>
<evidence type="ECO:0000256" key="16">
    <source>
        <dbReference type="ARBA" id="ARBA00061196"/>
    </source>
</evidence>
<dbReference type="GO" id="GO:0005886">
    <property type="term" value="C:plasma membrane"/>
    <property type="evidence" value="ECO:0007669"/>
    <property type="project" value="UniProtKB-SubCell"/>
</dbReference>
<dbReference type="SUPFAM" id="SSF103501">
    <property type="entry name" value="Respiratory nitrate reductase 1 gamma chain"/>
    <property type="match status" value="1"/>
</dbReference>
<dbReference type="InterPro" id="IPR003816">
    <property type="entry name" value="Nitrate_red_gam"/>
</dbReference>
<evidence type="ECO:0000256" key="11">
    <source>
        <dbReference type="ARBA" id="ARBA00023004"/>
    </source>
</evidence>
<keyword evidence="4" id="KW-1003">Cell membrane</keyword>
<evidence type="ECO:0000256" key="9">
    <source>
        <dbReference type="ARBA" id="ARBA00022989"/>
    </source>
</evidence>
<dbReference type="FunFam" id="1.20.950.20:FF:000001">
    <property type="entry name" value="Respiratory nitrate reductase subunit gamma"/>
    <property type="match status" value="1"/>
</dbReference>
<name>A0A9E6XY07_9ACTN</name>
<dbReference type="Proteomes" id="UP001162834">
    <property type="component" value="Chromosome"/>
</dbReference>
<keyword evidence="13 20" id="KW-0472">Membrane</keyword>
<feature type="domain" description="NarG-like" evidence="21">
    <location>
        <begin position="6"/>
        <end position="226"/>
    </location>
</feature>
<dbReference type="GO" id="GO:0008940">
    <property type="term" value="F:nitrate reductase activity"/>
    <property type="evidence" value="ECO:0007669"/>
    <property type="project" value="InterPro"/>
</dbReference>
<evidence type="ECO:0000256" key="13">
    <source>
        <dbReference type="ARBA" id="ARBA00023136"/>
    </source>
</evidence>
<dbReference type="PANTHER" id="PTHR30598">
    <property type="entry name" value="NITRATE REDUCTASE PRIVATE CHAPERONE, REDOX ENZYME MATURATION PROTEIN REMP FAMILY"/>
    <property type="match status" value="1"/>
</dbReference>
<comment type="subcellular location">
    <subcellularLocation>
        <location evidence="2">Cell membrane</location>
        <topology evidence="2">Multi-pass membrane protein</topology>
    </subcellularLocation>
</comment>
<keyword evidence="12" id="KW-0534">Nitrate assimilation</keyword>
<feature type="binding site" description="axial binding residue" evidence="19">
    <location>
        <position position="56"/>
    </location>
    <ligand>
        <name>heme b</name>
        <dbReference type="ChEBI" id="CHEBI:60344"/>
        <label>1</label>
    </ligand>
    <ligandPart>
        <name>Fe</name>
        <dbReference type="ChEBI" id="CHEBI:18248"/>
    </ligandPart>
</feature>
<evidence type="ECO:0000256" key="18">
    <source>
        <dbReference type="ARBA" id="ARBA00071287"/>
    </source>
</evidence>
<evidence type="ECO:0000256" key="5">
    <source>
        <dbReference type="ARBA" id="ARBA00022617"/>
    </source>
</evidence>
<evidence type="ECO:0000256" key="8">
    <source>
        <dbReference type="ARBA" id="ARBA00022982"/>
    </source>
</evidence>
<reference evidence="22" key="1">
    <citation type="journal article" date="2022" name="Int. J. Syst. Evol. Microbiol.">
        <title>Pseudomonas aegrilactucae sp. nov. and Pseudomonas morbosilactucae sp. nov., pathogens causing bacterial rot of lettuce in Japan.</title>
        <authorList>
            <person name="Sawada H."/>
            <person name="Fujikawa T."/>
            <person name="Satou M."/>
        </authorList>
    </citation>
    <scope>NUCLEOTIDE SEQUENCE</scope>
    <source>
        <strain evidence="22">0166_1</strain>
    </source>
</reference>
<dbReference type="KEGG" id="sbae:DSM104329_02963"/>
<dbReference type="GO" id="GO:0020037">
    <property type="term" value="F:heme binding"/>
    <property type="evidence" value="ECO:0007669"/>
    <property type="project" value="TreeGrafter"/>
</dbReference>
<dbReference type="GO" id="GO:0042128">
    <property type="term" value="P:nitrate assimilation"/>
    <property type="evidence" value="ECO:0007669"/>
    <property type="project" value="UniProtKB-KW"/>
</dbReference>
<evidence type="ECO:0000256" key="4">
    <source>
        <dbReference type="ARBA" id="ARBA00022475"/>
    </source>
</evidence>
<feature type="transmembrane region" description="Helical" evidence="20">
    <location>
        <begin position="89"/>
        <end position="111"/>
    </location>
</feature>
<dbReference type="GO" id="GO:0009055">
    <property type="term" value="F:electron transfer activity"/>
    <property type="evidence" value="ECO:0007669"/>
    <property type="project" value="TreeGrafter"/>
</dbReference>
<protein>
    <recommendedName>
        <fullName evidence="18">Nitrate reductase-like protein NarX</fullName>
    </recommendedName>
</protein>
<feature type="binding site" description="axial binding residue" evidence="19">
    <location>
        <position position="207"/>
    </location>
    <ligand>
        <name>heme b</name>
        <dbReference type="ChEBI" id="CHEBI:60344"/>
        <label>1</label>
    </ligand>
    <ligandPart>
        <name>Fe</name>
        <dbReference type="ChEBI" id="CHEBI:18248"/>
    </ligandPart>
</feature>
<evidence type="ECO:0000256" key="1">
    <source>
        <dbReference type="ARBA" id="ARBA00001942"/>
    </source>
</evidence>
<dbReference type="EMBL" id="CP087164">
    <property type="protein sequence ID" value="UGS36557.1"/>
    <property type="molecule type" value="Genomic_DNA"/>
</dbReference>
<organism evidence="22 23">
    <name type="scientific">Capillimicrobium parvum</name>
    <dbReference type="NCBI Taxonomy" id="2884022"/>
    <lineage>
        <taxon>Bacteria</taxon>
        <taxon>Bacillati</taxon>
        <taxon>Actinomycetota</taxon>
        <taxon>Thermoleophilia</taxon>
        <taxon>Solirubrobacterales</taxon>
        <taxon>Capillimicrobiaceae</taxon>
        <taxon>Capillimicrobium</taxon>
    </lineage>
</organism>
<dbReference type="InterPro" id="IPR023234">
    <property type="entry name" value="NarG-like_domain"/>
</dbReference>
<evidence type="ECO:0000256" key="14">
    <source>
        <dbReference type="ARBA" id="ARBA00056200"/>
    </source>
</evidence>
<comment type="cofactor">
    <cofactor evidence="1">
        <name>Mo-bis(molybdopterin guanine dinucleotide)</name>
        <dbReference type="ChEBI" id="CHEBI:60539"/>
    </cofactor>
</comment>
<evidence type="ECO:0000256" key="15">
    <source>
        <dbReference type="ARBA" id="ARBA00061095"/>
    </source>
</evidence>
<dbReference type="RefSeq" id="WP_259310624.1">
    <property type="nucleotide sequence ID" value="NZ_CP087164.1"/>
</dbReference>
<dbReference type="InterPro" id="IPR051936">
    <property type="entry name" value="Heme-iron_electron_transfer"/>
</dbReference>
<feature type="transmembrane region" description="Helical" evidence="20">
    <location>
        <begin position="131"/>
        <end position="151"/>
    </location>
</feature>
<feature type="binding site" description="axial binding residue" evidence="19">
    <location>
        <position position="189"/>
    </location>
    <ligand>
        <name>heme b</name>
        <dbReference type="ChEBI" id="CHEBI:60344"/>
        <label>1</label>
    </ligand>
    <ligandPart>
        <name>Fe</name>
        <dbReference type="ChEBI" id="CHEBI:18248"/>
    </ligandPart>
</feature>
<keyword evidence="8" id="KW-0249">Electron transport</keyword>
<dbReference type="PANTHER" id="PTHR30598:SF3">
    <property type="entry name" value="RESPIRATORY NITRATE REDUCTASE 1 GAMMA CHAIN"/>
    <property type="match status" value="1"/>
</dbReference>
<keyword evidence="6 20" id="KW-0812">Transmembrane</keyword>
<dbReference type="NCBIfam" id="TIGR00351">
    <property type="entry name" value="narI"/>
    <property type="match status" value="1"/>
</dbReference>
<comment type="similarity">
    <text evidence="17">In the N-terminal section; belongs to the nitrate reductase alpha subunit family.</text>
</comment>
<feature type="binding site" description="axial binding residue" evidence="19">
    <location>
        <position position="66"/>
    </location>
    <ligand>
        <name>heme b</name>
        <dbReference type="ChEBI" id="CHEBI:60344"/>
        <label>2</label>
    </ligand>
    <ligandPart>
        <name>Fe</name>
        <dbReference type="ChEBI" id="CHEBI:18248"/>
    </ligandPart>
</feature>
<evidence type="ECO:0000313" key="22">
    <source>
        <dbReference type="EMBL" id="UGS36557.1"/>
    </source>
</evidence>
<dbReference type="AlphaFoldDB" id="A0A9E6XY07"/>
<comment type="function">
    <text evidence="14">Does not seem to have nitrate reductase activity.</text>
</comment>
<sequence length="235" mass="26670">MSAGEILLWIILPYAAVVCFLVGHWWRYRTDQFGWTSGSTQLFEHKILGWAGPAFHYGALAAIGGHVIGLLIPESFTDAVGISEHTYRWIAAIAGGVAGLVTAVGFVGLVYRRATNVRVRRTTSRTDMLVYFFLVVLIGLGCWMTFAHNLITESPYNYRSSIAVWWRSLFILQPDVSAVENANLVYQIHAIVAWGFWALFPFSRLVHAWSIPLQYLGRPYILYRRRYAAAPTRRR</sequence>
<gene>
    <name evidence="22" type="primary">narX</name>
    <name evidence="22" type="ORF">DSM104329_02963</name>
</gene>
<dbReference type="GO" id="GO:0009325">
    <property type="term" value="C:nitrate reductase complex"/>
    <property type="evidence" value="ECO:0007669"/>
    <property type="project" value="InterPro"/>
</dbReference>
<evidence type="ECO:0000256" key="2">
    <source>
        <dbReference type="ARBA" id="ARBA00004651"/>
    </source>
</evidence>
<keyword evidence="23" id="KW-1185">Reference proteome</keyword>
<keyword evidence="7" id="KW-0479">Metal-binding</keyword>
<comment type="similarity">
    <text evidence="15">In the central section; belongs to the NarJ/NarW family.</text>
</comment>
<keyword evidence="10" id="KW-0560">Oxidoreductase</keyword>
<keyword evidence="5 19" id="KW-0349">Heme</keyword>
<evidence type="ECO:0000256" key="6">
    <source>
        <dbReference type="ARBA" id="ARBA00022692"/>
    </source>
</evidence>
<accession>A0A9E6XY07</accession>
<proteinExistence type="inferred from homology"/>
<evidence type="ECO:0000256" key="19">
    <source>
        <dbReference type="PIRSR" id="PIRSR603816-1"/>
    </source>
</evidence>